<accession>A0A1W7AA81</accession>
<keyword evidence="1" id="KW-0472">Membrane</keyword>
<organism evidence="2 3">
    <name type="scientific">Macrococcoides canis</name>
    <dbReference type="NCBI Taxonomy" id="1855823"/>
    <lineage>
        <taxon>Bacteria</taxon>
        <taxon>Bacillati</taxon>
        <taxon>Bacillota</taxon>
        <taxon>Bacilli</taxon>
        <taxon>Bacillales</taxon>
        <taxon>Staphylococcaceae</taxon>
        <taxon>Macrococcoides</taxon>
    </lineage>
</organism>
<dbReference type="EMBL" id="CP021059">
    <property type="protein sequence ID" value="ARQ06316.1"/>
    <property type="molecule type" value="Genomic_DNA"/>
</dbReference>
<feature type="transmembrane region" description="Helical" evidence="1">
    <location>
        <begin position="51"/>
        <end position="74"/>
    </location>
</feature>
<feature type="transmembrane region" description="Helical" evidence="1">
    <location>
        <begin position="180"/>
        <end position="197"/>
    </location>
</feature>
<protein>
    <recommendedName>
        <fullName evidence="4">DUF1295 domain-containing protein</fullName>
    </recommendedName>
</protein>
<feature type="transmembrane region" description="Helical" evidence="1">
    <location>
        <begin position="158"/>
        <end position="174"/>
    </location>
</feature>
<keyword evidence="1" id="KW-1133">Transmembrane helix</keyword>
<evidence type="ECO:0008006" key="4">
    <source>
        <dbReference type="Google" id="ProtNLM"/>
    </source>
</evidence>
<proteinExistence type="predicted"/>
<dbReference type="GeneID" id="35294803"/>
<evidence type="ECO:0000313" key="3">
    <source>
        <dbReference type="Proteomes" id="UP000194154"/>
    </source>
</evidence>
<keyword evidence="3" id="KW-1185">Reference proteome</keyword>
<evidence type="ECO:0000256" key="1">
    <source>
        <dbReference type="SAM" id="Phobius"/>
    </source>
</evidence>
<feature type="transmembrane region" description="Helical" evidence="1">
    <location>
        <begin position="110"/>
        <end position="129"/>
    </location>
</feature>
<evidence type="ECO:0000313" key="2">
    <source>
        <dbReference type="EMBL" id="ARQ06316.1"/>
    </source>
</evidence>
<feature type="transmembrane region" description="Helical" evidence="1">
    <location>
        <begin position="28"/>
        <end position="45"/>
    </location>
</feature>
<dbReference type="KEGG" id="mcak:MCCS_06660"/>
<keyword evidence="1" id="KW-0812">Transmembrane</keyword>
<name>A0A1W7AA81_9STAP</name>
<dbReference type="RefSeq" id="WP_086041992.1">
    <property type="nucleotide sequence ID" value="NZ_CBCRZA010000001.1"/>
</dbReference>
<dbReference type="AlphaFoldDB" id="A0A1W7AA81"/>
<dbReference type="Proteomes" id="UP000194154">
    <property type="component" value="Chromosome"/>
</dbReference>
<gene>
    <name evidence="2" type="ORF">MCCS_06660</name>
</gene>
<reference evidence="2 3" key="1">
    <citation type="journal article" date="2017" name="Int. J. Syst. Evol. Microbiol.">
        <title>Macrococcus canis sp. nov., a skin bacterium associated with infections in dogs.</title>
        <authorList>
            <person name="Gobeli Brawand S."/>
            <person name="Cotting K."/>
            <person name="Gomez-Sanz E."/>
            <person name="Collaud A."/>
            <person name="Thomann A."/>
            <person name="Brodard I."/>
            <person name="Rodriguez-Campos S."/>
            <person name="Strauss C."/>
            <person name="Perreten V."/>
        </authorList>
    </citation>
    <scope>NUCLEOTIDE SEQUENCE [LARGE SCALE GENOMIC DNA]</scope>
    <source>
        <strain evidence="2 3">KM45013</strain>
    </source>
</reference>
<feature type="transmembrane region" description="Helical" evidence="1">
    <location>
        <begin position="6"/>
        <end position="21"/>
    </location>
</feature>
<feature type="transmembrane region" description="Helical" evidence="1">
    <location>
        <begin position="86"/>
        <end position="104"/>
    </location>
</feature>
<dbReference type="STRING" id="1855823.MCCS_06660"/>
<dbReference type="OrthoDB" id="2418621at2"/>
<sequence length="200" mass="23898">MRYILIGNIILTLIVFLIFKYKEKPLTYIHLNISTMIVVLINYPLLGHANFISKTLVLYIGAISIMHIYLRYYHSDHYYITLNQEWQHLLIALLFNIAIPYIIIDSDQSLYLSSAYLSVSFFIIGLIFYQLSEVDRTVKWFQFEYLNIYKYINHPKRIGEYLFAVSFILLILFLPHSYSYIIPLVLYIIFIRINLLFKNQ</sequence>